<dbReference type="Proteomes" id="UP000039217">
    <property type="component" value="Unassembled WGS sequence"/>
</dbReference>
<evidence type="ECO:0000313" key="3">
    <source>
        <dbReference type="Proteomes" id="UP000039217"/>
    </source>
</evidence>
<gene>
    <name evidence="1" type="ORF">ERS007657_00811</name>
    <name evidence="2" type="ORF">ERS007661_02192</name>
</gene>
<evidence type="ECO:0000313" key="1">
    <source>
        <dbReference type="EMBL" id="CFR69887.1"/>
    </source>
</evidence>
<dbReference type="EMBL" id="CGCX01000206">
    <property type="protein sequence ID" value="CFR69887.1"/>
    <property type="molecule type" value="Genomic_DNA"/>
</dbReference>
<sequence>MESGAGEFVATCDLGEGRDVQRTGPGDQELRDVFTPVGGEHVPAAFVVVPVAAIDERIELDVAAQAVLVGDPFEVAQDFVPVGKQVFPVRLGLEREGVQVRRDVARAAGVGVVAPGAADVVGFLQYDEVHSLLLQCDGHAQTGESGSDDDGAGTYRRLVGRAWRGRLGSRIGNAHNGSVFLFSGEFGASVTLAGANTQYPGYRI</sequence>
<dbReference type="Proteomes" id="UP000046680">
    <property type="component" value="Unassembled WGS sequence"/>
</dbReference>
<accession>A0A654TXQ2</accession>
<reference evidence="3 4" key="1">
    <citation type="submission" date="2015-03" db="EMBL/GenBank/DDBJ databases">
        <authorList>
            <consortium name="Pathogen Informatics"/>
        </authorList>
    </citation>
    <scope>NUCLEOTIDE SEQUENCE [LARGE SCALE GENOMIC DNA]</scope>
    <source>
        <strain evidence="1 4">C09601061</strain>
        <strain evidence="2 3">D00501624</strain>
    </source>
</reference>
<evidence type="ECO:0000313" key="2">
    <source>
        <dbReference type="EMBL" id="CNV36840.1"/>
    </source>
</evidence>
<proteinExistence type="predicted"/>
<protein>
    <submittedName>
        <fullName evidence="1">Uncharacterized protein</fullName>
    </submittedName>
</protein>
<organism evidence="1 4">
    <name type="scientific">Mycobacterium tuberculosis</name>
    <dbReference type="NCBI Taxonomy" id="1773"/>
    <lineage>
        <taxon>Bacteria</taxon>
        <taxon>Bacillati</taxon>
        <taxon>Actinomycetota</taxon>
        <taxon>Actinomycetes</taxon>
        <taxon>Mycobacteriales</taxon>
        <taxon>Mycobacteriaceae</taxon>
        <taxon>Mycobacterium</taxon>
        <taxon>Mycobacterium tuberculosis complex</taxon>
    </lineage>
</organism>
<evidence type="ECO:0000313" key="4">
    <source>
        <dbReference type="Proteomes" id="UP000046680"/>
    </source>
</evidence>
<name>A0A654TXQ2_MYCTX</name>
<dbReference type="EMBL" id="CQQC01000727">
    <property type="protein sequence ID" value="CNV36840.1"/>
    <property type="molecule type" value="Genomic_DNA"/>
</dbReference>
<dbReference type="AntiFam" id="ANF00192">
    <property type="entry name" value="Shadow ORF (opposite ethA)"/>
</dbReference>
<dbReference type="AlphaFoldDB" id="A0A654TXQ2"/>